<keyword evidence="4" id="KW-0479">Metal-binding</keyword>
<evidence type="ECO:0000256" key="5">
    <source>
        <dbReference type="ARBA" id="ARBA00022741"/>
    </source>
</evidence>
<dbReference type="EMBL" id="UINC01006972">
    <property type="protein sequence ID" value="SVA30719.1"/>
    <property type="molecule type" value="Genomic_DNA"/>
</dbReference>
<dbReference type="InterPro" id="IPR032976">
    <property type="entry name" value="YJEFN_prot_NAXE-like"/>
</dbReference>
<keyword evidence="8" id="KW-0520">NAD</keyword>
<evidence type="ECO:0000313" key="11">
    <source>
        <dbReference type="EMBL" id="SVA30719.1"/>
    </source>
</evidence>
<comment type="catalytic activity">
    <reaction evidence="2">
        <text>(6R)-NADPHX = (6S)-NADPHX</text>
        <dbReference type="Rhea" id="RHEA:32227"/>
        <dbReference type="ChEBI" id="CHEBI:64076"/>
        <dbReference type="ChEBI" id="CHEBI:64077"/>
        <dbReference type="EC" id="5.1.99.6"/>
    </reaction>
</comment>
<dbReference type="NCBIfam" id="TIGR00197">
    <property type="entry name" value="yjeF_nterm"/>
    <property type="match status" value="1"/>
</dbReference>
<dbReference type="InterPro" id="IPR036652">
    <property type="entry name" value="YjeF_N_dom_sf"/>
</dbReference>
<protein>
    <recommendedName>
        <fullName evidence="3">NAD(P)H-hydrate epimerase</fullName>
        <ecNumber evidence="3">5.1.99.6</ecNumber>
    </recommendedName>
</protein>
<keyword evidence="5" id="KW-0547">Nucleotide-binding</keyword>
<evidence type="ECO:0000259" key="10">
    <source>
        <dbReference type="PROSITE" id="PS51385"/>
    </source>
</evidence>
<dbReference type="EC" id="5.1.99.6" evidence="3"/>
<evidence type="ECO:0000256" key="9">
    <source>
        <dbReference type="ARBA" id="ARBA00023235"/>
    </source>
</evidence>
<feature type="non-terminal residue" evidence="11">
    <location>
        <position position="1"/>
    </location>
</feature>
<dbReference type="PROSITE" id="PS51385">
    <property type="entry name" value="YJEF_N"/>
    <property type="match status" value="1"/>
</dbReference>
<dbReference type="InterPro" id="IPR004443">
    <property type="entry name" value="YjeF_N_dom"/>
</dbReference>
<evidence type="ECO:0000256" key="7">
    <source>
        <dbReference type="ARBA" id="ARBA00022958"/>
    </source>
</evidence>
<feature type="non-terminal residue" evidence="11">
    <location>
        <position position="183"/>
    </location>
</feature>
<evidence type="ECO:0000256" key="4">
    <source>
        <dbReference type="ARBA" id="ARBA00022723"/>
    </source>
</evidence>
<dbReference type="GO" id="GO:0046872">
    <property type="term" value="F:metal ion binding"/>
    <property type="evidence" value="ECO:0007669"/>
    <property type="project" value="UniProtKB-KW"/>
</dbReference>
<proteinExistence type="predicted"/>
<dbReference type="PANTHER" id="PTHR13232">
    <property type="entry name" value="NAD(P)H-HYDRATE EPIMERASE"/>
    <property type="match status" value="1"/>
</dbReference>
<name>A0A381URC0_9ZZZZ</name>
<organism evidence="11">
    <name type="scientific">marine metagenome</name>
    <dbReference type="NCBI Taxonomy" id="408172"/>
    <lineage>
        <taxon>unclassified sequences</taxon>
        <taxon>metagenomes</taxon>
        <taxon>ecological metagenomes</taxon>
    </lineage>
</organism>
<accession>A0A381URC0</accession>
<dbReference type="SUPFAM" id="SSF64153">
    <property type="entry name" value="YjeF N-terminal domain-like"/>
    <property type="match status" value="1"/>
</dbReference>
<evidence type="ECO:0000256" key="1">
    <source>
        <dbReference type="ARBA" id="ARBA00000013"/>
    </source>
</evidence>
<evidence type="ECO:0000256" key="8">
    <source>
        <dbReference type="ARBA" id="ARBA00023027"/>
    </source>
</evidence>
<dbReference type="GO" id="GO:0000166">
    <property type="term" value="F:nucleotide binding"/>
    <property type="evidence" value="ECO:0007669"/>
    <property type="project" value="UniProtKB-KW"/>
</dbReference>
<dbReference type="AlphaFoldDB" id="A0A381URC0"/>
<sequence length="183" mass="19096">VDRVAMQEQGVLGVTLMENAGRAVAKKVDSITDGGKVGILCGKGNNGGDGYACASFLNEMEIECDLISTIPESEITGDARHFYDECKGKGIRFSHAQHVKEVDLGDFNLIVDGLLGTGISGDVKPDAAEWIEAMNSTSSAVLSIDIPSGINGTNGFVCGTAVQATATVTMEFLKQGIVVQPGK</sequence>
<dbReference type="PANTHER" id="PTHR13232:SF10">
    <property type="entry name" value="NAD(P)H-HYDRATE EPIMERASE"/>
    <property type="match status" value="1"/>
</dbReference>
<dbReference type="Pfam" id="PF03853">
    <property type="entry name" value="YjeF_N"/>
    <property type="match status" value="1"/>
</dbReference>
<gene>
    <name evidence="11" type="ORF">METZ01_LOCUS83573</name>
</gene>
<keyword evidence="6" id="KW-0521">NADP</keyword>
<dbReference type="Gene3D" id="3.40.50.10260">
    <property type="entry name" value="YjeF N-terminal domain"/>
    <property type="match status" value="1"/>
</dbReference>
<evidence type="ECO:0000256" key="2">
    <source>
        <dbReference type="ARBA" id="ARBA00000909"/>
    </source>
</evidence>
<dbReference type="GO" id="GO:0005739">
    <property type="term" value="C:mitochondrion"/>
    <property type="evidence" value="ECO:0007669"/>
    <property type="project" value="TreeGrafter"/>
</dbReference>
<evidence type="ECO:0000256" key="6">
    <source>
        <dbReference type="ARBA" id="ARBA00022857"/>
    </source>
</evidence>
<comment type="catalytic activity">
    <reaction evidence="1">
        <text>(6R)-NADHX = (6S)-NADHX</text>
        <dbReference type="Rhea" id="RHEA:32215"/>
        <dbReference type="ChEBI" id="CHEBI:64074"/>
        <dbReference type="ChEBI" id="CHEBI:64075"/>
        <dbReference type="EC" id="5.1.99.6"/>
    </reaction>
</comment>
<dbReference type="GO" id="GO:0052856">
    <property type="term" value="F:NAD(P)HX epimerase activity"/>
    <property type="evidence" value="ECO:0007669"/>
    <property type="project" value="UniProtKB-EC"/>
</dbReference>
<keyword evidence="9" id="KW-0413">Isomerase</keyword>
<reference evidence="11" key="1">
    <citation type="submission" date="2018-05" db="EMBL/GenBank/DDBJ databases">
        <authorList>
            <person name="Lanie J.A."/>
            <person name="Ng W.-L."/>
            <person name="Kazmierczak K.M."/>
            <person name="Andrzejewski T.M."/>
            <person name="Davidsen T.M."/>
            <person name="Wayne K.J."/>
            <person name="Tettelin H."/>
            <person name="Glass J.I."/>
            <person name="Rusch D."/>
            <person name="Podicherti R."/>
            <person name="Tsui H.-C.T."/>
            <person name="Winkler M.E."/>
        </authorList>
    </citation>
    <scope>NUCLEOTIDE SEQUENCE</scope>
</reference>
<feature type="domain" description="YjeF N-terminal" evidence="10">
    <location>
        <begin position="1"/>
        <end position="183"/>
    </location>
</feature>
<keyword evidence="7" id="KW-0630">Potassium</keyword>
<evidence type="ECO:0000256" key="3">
    <source>
        <dbReference type="ARBA" id="ARBA00012228"/>
    </source>
</evidence>